<dbReference type="EMBL" id="CM037617">
    <property type="protein sequence ID" value="KAH8005837.1"/>
    <property type="molecule type" value="Genomic_DNA"/>
</dbReference>
<organism evidence="1 2">
    <name type="scientific">Sphaerodactylus townsendi</name>
    <dbReference type="NCBI Taxonomy" id="933632"/>
    <lineage>
        <taxon>Eukaryota</taxon>
        <taxon>Metazoa</taxon>
        <taxon>Chordata</taxon>
        <taxon>Craniata</taxon>
        <taxon>Vertebrata</taxon>
        <taxon>Euteleostomi</taxon>
        <taxon>Lepidosauria</taxon>
        <taxon>Squamata</taxon>
        <taxon>Bifurcata</taxon>
        <taxon>Gekkota</taxon>
        <taxon>Sphaerodactylidae</taxon>
        <taxon>Sphaerodactylus</taxon>
    </lineage>
</organism>
<proteinExistence type="predicted"/>
<sequence length="179" mass="20119">MMILRPWRSFHFLGLILVLGPVGAWYKHVASPRYHTVGRASGLLMGVGRSPYLWRRALAEELEQSPDAGPYLPTNRVAAPWLRLQQYPAEAETWTALKQPHLASQGPPEKRKAGKRAFLPQASLRTRAVRTLLGVLQHQGRTPASRQKATLFPGLSERVAQKKEQPGTSRESRVFKPEI</sequence>
<comment type="caution">
    <text evidence="1">The sequence shown here is derived from an EMBL/GenBank/DDBJ whole genome shotgun (WGS) entry which is preliminary data.</text>
</comment>
<keyword evidence="2" id="KW-1185">Reference proteome</keyword>
<reference evidence="1" key="1">
    <citation type="submission" date="2021-08" db="EMBL/GenBank/DDBJ databases">
        <title>The first chromosome-level gecko genome reveals the dynamic sex chromosomes of Neotropical dwarf geckos (Sphaerodactylidae: Sphaerodactylus).</title>
        <authorList>
            <person name="Pinto B.J."/>
            <person name="Keating S.E."/>
            <person name="Gamble T."/>
        </authorList>
    </citation>
    <scope>NUCLEOTIDE SEQUENCE</scope>
    <source>
        <strain evidence="1">TG3544</strain>
    </source>
</reference>
<evidence type="ECO:0000313" key="2">
    <source>
        <dbReference type="Proteomes" id="UP000827872"/>
    </source>
</evidence>
<name>A0ACB8FKI4_9SAUR</name>
<gene>
    <name evidence="1" type="ORF">K3G42_031324</name>
</gene>
<protein>
    <submittedName>
        <fullName evidence="1">Uncharacterized protein</fullName>
    </submittedName>
</protein>
<accession>A0ACB8FKI4</accession>
<evidence type="ECO:0000313" key="1">
    <source>
        <dbReference type="EMBL" id="KAH8005837.1"/>
    </source>
</evidence>
<dbReference type="Proteomes" id="UP000827872">
    <property type="component" value="Linkage Group LG04"/>
</dbReference>